<evidence type="ECO:0000259" key="3">
    <source>
        <dbReference type="PROSITE" id="PS51352"/>
    </source>
</evidence>
<feature type="chain" id="PRO_5043989644" evidence="2">
    <location>
        <begin position="17"/>
        <end position="488"/>
    </location>
</feature>
<dbReference type="PROSITE" id="PS00194">
    <property type="entry name" value="THIOREDOXIN_1"/>
    <property type="match status" value="1"/>
</dbReference>
<dbReference type="Gene3D" id="3.40.30.10">
    <property type="entry name" value="Glutaredoxin"/>
    <property type="match status" value="4"/>
</dbReference>
<evidence type="ECO:0000313" key="4">
    <source>
        <dbReference type="EMBL" id="KAJ3433249.1"/>
    </source>
</evidence>
<name>A0AAV7YWX9_9EUKA</name>
<dbReference type="GO" id="GO:0005783">
    <property type="term" value="C:endoplasmic reticulum"/>
    <property type="evidence" value="ECO:0007669"/>
    <property type="project" value="TreeGrafter"/>
</dbReference>
<dbReference type="PROSITE" id="PS51352">
    <property type="entry name" value="THIOREDOXIN_2"/>
    <property type="match status" value="1"/>
</dbReference>
<dbReference type="GO" id="GO:0034976">
    <property type="term" value="P:response to endoplasmic reticulum stress"/>
    <property type="evidence" value="ECO:0007669"/>
    <property type="project" value="TreeGrafter"/>
</dbReference>
<dbReference type="Proteomes" id="UP001146793">
    <property type="component" value="Unassembled WGS sequence"/>
</dbReference>
<organism evidence="4 5">
    <name type="scientific">Anaeramoeba flamelloides</name>
    <dbReference type="NCBI Taxonomy" id="1746091"/>
    <lineage>
        <taxon>Eukaryota</taxon>
        <taxon>Metamonada</taxon>
        <taxon>Anaeramoebidae</taxon>
        <taxon>Anaeramoeba</taxon>
    </lineage>
</organism>
<dbReference type="PANTHER" id="PTHR18929">
    <property type="entry name" value="PROTEIN DISULFIDE ISOMERASE"/>
    <property type="match status" value="1"/>
</dbReference>
<protein>
    <submittedName>
        <fullName evidence="4">Protein disulfide isomerase</fullName>
    </submittedName>
</protein>
<dbReference type="Pfam" id="PF00085">
    <property type="entry name" value="Thioredoxin"/>
    <property type="match status" value="2"/>
</dbReference>
<gene>
    <name evidence="4" type="ORF">M0812_22203</name>
</gene>
<proteinExistence type="inferred from homology"/>
<keyword evidence="2" id="KW-0732">Signal</keyword>
<comment type="caution">
    <text evidence="4">The sequence shown here is derived from an EMBL/GenBank/DDBJ whole genome shotgun (WGS) entry which is preliminary data.</text>
</comment>
<dbReference type="InterPro" id="IPR036249">
    <property type="entry name" value="Thioredoxin-like_sf"/>
</dbReference>
<dbReference type="InterPro" id="IPR013766">
    <property type="entry name" value="Thioredoxin_domain"/>
</dbReference>
<dbReference type="SUPFAM" id="SSF52833">
    <property type="entry name" value="Thioredoxin-like"/>
    <property type="match status" value="4"/>
</dbReference>
<dbReference type="EMBL" id="JANTQA010000047">
    <property type="protein sequence ID" value="KAJ3433249.1"/>
    <property type="molecule type" value="Genomic_DNA"/>
</dbReference>
<feature type="domain" description="Thioredoxin" evidence="3">
    <location>
        <begin position="343"/>
        <end position="467"/>
    </location>
</feature>
<dbReference type="GO" id="GO:0006457">
    <property type="term" value="P:protein folding"/>
    <property type="evidence" value="ECO:0007669"/>
    <property type="project" value="TreeGrafter"/>
</dbReference>
<evidence type="ECO:0000256" key="1">
    <source>
        <dbReference type="ARBA" id="ARBA00006347"/>
    </source>
</evidence>
<evidence type="ECO:0000313" key="5">
    <source>
        <dbReference type="Proteomes" id="UP001146793"/>
    </source>
</evidence>
<dbReference type="AlphaFoldDB" id="A0AAV7YWX9"/>
<accession>A0AAV7YWX9</accession>
<evidence type="ECO:0000256" key="2">
    <source>
        <dbReference type="SAM" id="SignalP"/>
    </source>
</evidence>
<sequence>MFRLILISLLCLVVFCEEIKTPEKPETVTLENYDTIIQNYKIVMIHFDVEHDPYCRSVRPILKKVKKYIGDEQNIFIGSVNVLKEKTLVMRENITSYPSVRIYRKGKFYKNYNKGAEASQILVFIKKLLMPFVSKIDSTWDASKFSQSLSWVVIAYVKPEEREEAHKLLKEVAHLPEFDEYLFGITTNEDVAKDMKIKKTPKIVLYSNMDHEKYYSDITSVSKISNFLKENSHPYIQELSFARLSGLIRTREPFVILFADSEYDTKISLVKSYMKNSEKRMEVVWLDGPKNPVFYRDFPLSGRWPCLLISTNWNDGTFHRYDDKRITRKGLNKFFEEFEKGTLPVVKKIKQEEITEDNDNTALITPKDWRKMVLDETKDTFVLIYAPWCEYCKALRPHYVDVAKYFSHVEDLALFRFNGDAYQVPGVTVAGYPTLVFYPRNQKQKYISYEGSRSFGGLKEFIEENATVDLTKKKVTSLENETEQKPEL</sequence>
<reference evidence="4" key="1">
    <citation type="submission" date="2022-08" db="EMBL/GenBank/DDBJ databases">
        <title>Novel sulphate-reducing endosymbionts in the free-living metamonad Anaeramoeba.</title>
        <authorList>
            <person name="Jerlstrom-Hultqvist J."/>
            <person name="Cepicka I."/>
            <person name="Gallot-Lavallee L."/>
            <person name="Salas-Leiva D."/>
            <person name="Curtis B.A."/>
            <person name="Zahonova K."/>
            <person name="Pipaliya S."/>
            <person name="Dacks J."/>
            <person name="Roger A.J."/>
        </authorList>
    </citation>
    <scope>NUCLEOTIDE SEQUENCE</scope>
    <source>
        <strain evidence="4">Busselton2</strain>
    </source>
</reference>
<dbReference type="CDD" id="cd02981">
    <property type="entry name" value="PDI_b_family"/>
    <property type="match status" value="1"/>
</dbReference>
<keyword evidence="4" id="KW-0413">Isomerase</keyword>
<feature type="signal peptide" evidence="2">
    <location>
        <begin position="1"/>
        <end position="16"/>
    </location>
</feature>
<comment type="similarity">
    <text evidence="1">Belongs to the protein disulfide isomerase family.</text>
</comment>
<dbReference type="GO" id="GO:0003756">
    <property type="term" value="F:protein disulfide isomerase activity"/>
    <property type="evidence" value="ECO:0007669"/>
    <property type="project" value="TreeGrafter"/>
</dbReference>
<dbReference type="InterPro" id="IPR017937">
    <property type="entry name" value="Thioredoxin_CS"/>
</dbReference>
<dbReference type="Pfam" id="PF13848">
    <property type="entry name" value="Thioredoxin_6"/>
    <property type="match status" value="1"/>
</dbReference>
<dbReference type="CDD" id="cd02947">
    <property type="entry name" value="TRX_family"/>
    <property type="match status" value="1"/>
</dbReference>